<keyword evidence="4" id="KW-0539">Nucleus</keyword>
<keyword evidence="2" id="KW-0808">Transferase</keyword>
<evidence type="ECO:0000256" key="4">
    <source>
        <dbReference type="ARBA" id="ARBA00023242"/>
    </source>
</evidence>
<keyword evidence="7" id="KW-1185">Reference proteome</keyword>
<keyword evidence="2" id="KW-0418">Kinase</keyword>
<proteinExistence type="predicted"/>
<dbReference type="Pfam" id="PF08064">
    <property type="entry name" value="UME"/>
    <property type="match status" value="1"/>
</dbReference>
<feature type="domain" description="UME" evidence="5">
    <location>
        <begin position="1110"/>
        <end position="1216"/>
    </location>
</feature>
<reference evidence="6" key="2">
    <citation type="journal article" date="2023" name="Int. J. Mol. Sci.">
        <title>De Novo Assembly and Annotation of 11 Diverse Shrub Willow (Salix) Genomes Reveals Novel Gene Organization in Sex-Linked Regions.</title>
        <authorList>
            <person name="Hyden B."/>
            <person name="Feng K."/>
            <person name="Yates T.B."/>
            <person name="Jawdy S."/>
            <person name="Cereghino C."/>
            <person name="Smart L.B."/>
            <person name="Muchero W."/>
        </authorList>
    </citation>
    <scope>NUCLEOTIDE SEQUENCE</scope>
    <source>
        <tissue evidence="6">Shoot tip</tissue>
    </source>
</reference>
<dbReference type="InterPro" id="IPR050517">
    <property type="entry name" value="DDR_Repair_Kinase"/>
</dbReference>
<keyword evidence="3" id="KW-0227">DNA damage</keyword>
<dbReference type="PANTHER" id="PTHR11139:SF69">
    <property type="entry name" value="SERINE_THREONINE-PROTEIN KINASE ATR"/>
    <property type="match status" value="1"/>
</dbReference>
<dbReference type="Gene3D" id="1.25.10.10">
    <property type="entry name" value="Leucine-rich Repeat Variant"/>
    <property type="match status" value="1"/>
</dbReference>
<evidence type="ECO:0000259" key="5">
    <source>
        <dbReference type="SMART" id="SM00802"/>
    </source>
</evidence>
<dbReference type="EMBL" id="JAPFFI010000004">
    <property type="protein sequence ID" value="KAJ6395645.1"/>
    <property type="molecule type" value="Genomic_DNA"/>
</dbReference>
<evidence type="ECO:0000256" key="1">
    <source>
        <dbReference type="ARBA" id="ARBA00004123"/>
    </source>
</evidence>
<dbReference type="PANTHER" id="PTHR11139">
    <property type="entry name" value="ATAXIA TELANGIECTASIA MUTATED ATM -RELATED"/>
    <property type="match status" value="1"/>
</dbReference>
<comment type="caution">
    <text evidence="6">The sequence shown here is derived from an EMBL/GenBank/DDBJ whole genome shotgun (WGS) entry which is preliminary data.</text>
</comment>
<dbReference type="InterPro" id="IPR012993">
    <property type="entry name" value="UME"/>
</dbReference>
<evidence type="ECO:0000256" key="2">
    <source>
        <dbReference type="ARBA" id="ARBA00022527"/>
    </source>
</evidence>
<dbReference type="Proteomes" id="UP001141253">
    <property type="component" value="Chromosome 4"/>
</dbReference>
<protein>
    <recommendedName>
        <fullName evidence="5">UME domain-containing protein</fullName>
    </recommendedName>
</protein>
<keyword evidence="2" id="KW-0723">Serine/threonine-protein kinase</keyword>
<evidence type="ECO:0000256" key="3">
    <source>
        <dbReference type="ARBA" id="ARBA00022763"/>
    </source>
</evidence>
<dbReference type="InterPro" id="IPR011989">
    <property type="entry name" value="ARM-like"/>
</dbReference>
<comment type="subcellular location">
    <subcellularLocation>
        <location evidence="1">Nucleus</location>
    </subcellularLocation>
</comment>
<reference evidence="6" key="1">
    <citation type="submission" date="2022-10" db="EMBL/GenBank/DDBJ databases">
        <authorList>
            <person name="Hyden B.L."/>
            <person name="Feng K."/>
            <person name="Yates T."/>
            <person name="Jawdy S."/>
            <person name="Smart L.B."/>
            <person name="Muchero W."/>
        </authorList>
    </citation>
    <scope>NUCLEOTIDE SEQUENCE</scope>
    <source>
        <tissue evidence="6">Shoot tip</tissue>
    </source>
</reference>
<evidence type="ECO:0000313" key="7">
    <source>
        <dbReference type="Proteomes" id="UP001141253"/>
    </source>
</evidence>
<dbReference type="SUPFAM" id="SSF48371">
    <property type="entry name" value="ARM repeat"/>
    <property type="match status" value="2"/>
</dbReference>
<dbReference type="InterPro" id="IPR016024">
    <property type="entry name" value="ARM-type_fold"/>
</dbReference>
<organism evidence="6 7">
    <name type="scientific">Salix suchowensis</name>
    <dbReference type="NCBI Taxonomy" id="1278906"/>
    <lineage>
        <taxon>Eukaryota</taxon>
        <taxon>Viridiplantae</taxon>
        <taxon>Streptophyta</taxon>
        <taxon>Embryophyta</taxon>
        <taxon>Tracheophyta</taxon>
        <taxon>Spermatophyta</taxon>
        <taxon>Magnoliopsida</taxon>
        <taxon>eudicotyledons</taxon>
        <taxon>Gunneridae</taxon>
        <taxon>Pentapetalae</taxon>
        <taxon>rosids</taxon>
        <taxon>fabids</taxon>
        <taxon>Malpighiales</taxon>
        <taxon>Salicaceae</taxon>
        <taxon>Saliceae</taxon>
        <taxon>Salix</taxon>
    </lineage>
</organism>
<sequence length="1486" mass="165907">MPTPNLSSLVHELRERIAATSSTPPNTNTNTAAENDSALEIRFRAVLPNLLHAYVVPSSSASEREVIAVLKLISHTARNFPGVFYHGKGSAILPVIGRVLPFFAEPAFRARYGVILDTLGSLLFLLRTGARDAYCQFFIDAMLAVEDILYVASISVENTSVPESGRIMLKCFCKSFSGIFDDPDCISGLPASSKPDDGAGVLINVTGKERWLTFATWMVKLLSKCVTEGTLYVEGLISLANVSAACSLLCFGDAGLHMACFDFARIVASVIDHDIVPHENMIRSIAAILSEDKEGPFLFRNMVYDSSLGSCLNILHSSCSDAIVEITAAGLINVFPQSMQRTKSQELKVALCCSYSRIARTCPPHIWRPESLIHMLCCPEPFSSLIDCFHVALSILGPDRVGGRMENNDGVRLSVSGDITVQNSSVGKKRHSQNVDTIQTKRRKVDDDVMASDPSVPAECKLPSIVNSKREEEYADCMHKSLVSFLELLKPPTKPDSLRPDVALAALSMLCIAFCRFPTTYLSICIFQQMHAWIPWLCEQAEREGSVALDISNYLEGIHTMLLVQSPFLMEDKPFEFKVDCADLMHILLKLPWTHPQMVVGPHHPWKTRCLSIQVVSKLGSILKTEHALELLDLGLNDEAEEVRIETIISMPVIVWCYGLGLLAEMFKRLDLLGKEEHIKVKKIIPFTLGFLSCFYGYCSIVDGLPPGECKLFIDINNEKHGKTTDYLQGFWCSKCDRSIVHNHKVHLKIMQPPDFQSARVGLNSHFPHLQSLFFKLLYDESSEEVQVACVRIIRRILLHGSDDILIKTRSEWIKCVEFLLLNKKKALREAFCTQISSFLENPVISCLFLNGDSSNKTNEQKFLGLMKHALSAAEDPQIFETLLECVSQIMIAVDIHSQLFLSCLILLVDQLDHPYVTVRMSASRLIHKSCYFHLKGGFELILSKVVHIRNELFDYITMRFTSHPKMVRELAEAVFGVETEELVEKMIPIVLPKLVVSQQDKDQAVRTLFELAKCLNTDMVPLIVNWLPKVLAFALHQADKQELLSTLQFYHDQIGSDNQEIFAAALPALLDELVCFLDGGDSVEINQRLSRVPDMIKEIARVLTGGEDLPGFLRNHFVGLLNGIDRKMLHAEDLSLQKQALRRIKMLIEMMGSQLGTYVPKLMVLLMHAIGKESLQNEGLSVLHFFIEQLANKSPTSTKHVISQVFAALIPFLERYKENPSTHLNKVVNILEELVLKNRTILKQHIHEFPLLPSIPELMEVNKAIQEARGSMTLKDQLRDVVDGLNHENLNVSSLITALLRGCAEESRTAVGQRLKLVCADCLGALGAVDPAKVKGISSQRFKIECSDDDLIFELIHKHLARAFRAAPDTIVQDSAALAIQELLKIAGCEASLDGTASLSQTLKDKSAKSSSGMDTRGQRLWDRFSNYVKEIIAPCLTSRFQLPNVADSASVGPNLPAFYVIQKMDILLDKETYCTCNWISCKYI</sequence>
<evidence type="ECO:0000313" key="6">
    <source>
        <dbReference type="EMBL" id="KAJ6395645.1"/>
    </source>
</evidence>
<dbReference type="SMART" id="SM00802">
    <property type="entry name" value="UME"/>
    <property type="match status" value="1"/>
</dbReference>
<gene>
    <name evidence="6" type="ORF">OIU77_020826</name>
</gene>
<accession>A0ABQ9C7S5</accession>
<name>A0ABQ9C7S5_9ROSI</name>